<dbReference type="GO" id="GO:0016747">
    <property type="term" value="F:acyltransferase activity, transferring groups other than amino-acyl groups"/>
    <property type="evidence" value="ECO:0007669"/>
    <property type="project" value="InterPro"/>
</dbReference>
<accession>A0A844FHH5</accession>
<evidence type="ECO:0000313" key="2">
    <source>
        <dbReference type="EMBL" id="MSS43434.1"/>
    </source>
</evidence>
<dbReference type="Gene3D" id="3.40.630.30">
    <property type="match status" value="1"/>
</dbReference>
<sequence>MRNLLNMASNFIKIYYKTLNNCFEDESSKQLFKKTRMINMDIIKGNKVMLTPLKLEDAFFMKKWGKHETPLLSDYNFPYYDDEDIIEWYNSKKSSRRRIYFIVYNEEKRAIGYLGIKSIRRISKKATLGIVFDPNYVDKGYGTDAINAFLDYFFNTMKMKTLLLEVAGFNKRAIRCYEKCGFMKYDQYLDIYHDQNIDRNNKYFKNEKNNFVIKRGKIYNFIYRMKVDNNTYYEMREEIDKNKT</sequence>
<comment type="caution">
    <text evidence="2">The sequence shown here is derived from an EMBL/GenBank/DDBJ whole genome shotgun (WGS) entry which is preliminary data.</text>
</comment>
<dbReference type="SUPFAM" id="SSF55729">
    <property type="entry name" value="Acyl-CoA N-acyltransferases (Nat)"/>
    <property type="match status" value="1"/>
</dbReference>
<protein>
    <submittedName>
        <fullName evidence="2">GNAT family N-acetyltransferase</fullName>
    </submittedName>
</protein>
<gene>
    <name evidence="2" type="ORF">FYJ27_06765</name>
</gene>
<dbReference type="InterPro" id="IPR016181">
    <property type="entry name" value="Acyl_CoA_acyltransferase"/>
</dbReference>
<dbReference type="PANTHER" id="PTHR43415:SF3">
    <property type="entry name" value="GNAT-FAMILY ACETYLTRANSFERASE"/>
    <property type="match status" value="1"/>
</dbReference>
<dbReference type="AlphaFoldDB" id="A0A844FHH5"/>
<proteinExistence type="predicted"/>
<dbReference type="EMBL" id="VULR01000008">
    <property type="protein sequence ID" value="MSS43434.1"/>
    <property type="molecule type" value="Genomic_DNA"/>
</dbReference>
<keyword evidence="2" id="KW-0808">Transferase</keyword>
<evidence type="ECO:0000313" key="3">
    <source>
        <dbReference type="Proteomes" id="UP000462760"/>
    </source>
</evidence>
<feature type="domain" description="N-acetyltransferase" evidence="1">
    <location>
        <begin position="48"/>
        <end position="209"/>
    </location>
</feature>
<dbReference type="Proteomes" id="UP000462760">
    <property type="component" value="Unassembled WGS sequence"/>
</dbReference>
<organism evidence="2 3">
    <name type="scientific">Anaerosalibacter bizertensis</name>
    <dbReference type="NCBI Taxonomy" id="932217"/>
    <lineage>
        <taxon>Bacteria</taxon>
        <taxon>Bacillati</taxon>
        <taxon>Bacillota</taxon>
        <taxon>Tissierellia</taxon>
        <taxon>Tissierellales</taxon>
        <taxon>Sporanaerobacteraceae</taxon>
        <taxon>Anaerosalibacter</taxon>
    </lineage>
</organism>
<reference evidence="2 3" key="1">
    <citation type="submission" date="2019-08" db="EMBL/GenBank/DDBJ databases">
        <title>In-depth cultivation of the pig gut microbiome towards novel bacterial diversity and tailored functional studies.</title>
        <authorList>
            <person name="Wylensek D."/>
            <person name="Hitch T.C.A."/>
            <person name="Clavel T."/>
        </authorList>
    </citation>
    <scope>NUCLEOTIDE SEQUENCE [LARGE SCALE GENOMIC DNA]</scope>
    <source>
        <strain evidence="2 3">Med78-601-WT-4W-RMD-3</strain>
    </source>
</reference>
<name>A0A844FHH5_9FIRM</name>
<dbReference type="PANTHER" id="PTHR43415">
    <property type="entry name" value="SPERMIDINE N(1)-ACETYLTRANSFERASE"/>
    <property type="match status" value="1"/>
</dbReference>
<dbReference type="InterPro" id="IPR000182">
    <property type="entry name" value="GNAT_dom"/>
</dbReference>
<dbReference type="PROSITE" id="PS51186">
    <property type="entry name" value="GNAT"/>
    <property type="match status" value="1"/>
</dbReference>
<dbReference type="OrthoDB" id="9795206at2"/>
<evidence type="ECO:0000259" key="1">
    <source>
        <dbReference type="PROSITE" id="PS51186"/>
    </source>
</evidence>
<dbReference type="Pfam" id="PF13302">
    <property type="entry name" value="Acetyltransf_3"/>
    <property type="match status" value="1"/>
</dbReference>